<accession>A0A7C8MX76</accession>
<evidence type="ECO:0008006" key="5">
    <source>
        <dbReference type="Google" id="ProtNLM"/>
    </source>
</evidence>
<organism evidence="3 4">
    <name type="scientific">Xylaria multiplex</name>
    <dbReference type="NCBI Taxonomy" id="323545"/>
    <lineage>
        <taxon>Eukaryota</taxon>
        <taxon>Fungi</taxon>
        <taxon>Dikarya</taxon>
        <taxon>Ascomycota</taxon>
        <taxon>Pezizomycotina</taxon>
        <taxon>Sordariomycetes</taxon>
        <taxon>Xylariomycetidae</taxon>
        <taxon>Xylariales</taxon>
        <taxon>Xylariaceae</taxon>
        <taxon>Xylaria</taxon>
    </lineage>
</organism>
<feature type="transmembrane region" description="Helical" evidence="2">
    <location>
        <begin position="113"/>
        <end position="139"/>
    </location>
</feature>
<comment type="caution">
    <text evidence="3">The sequence shown here is derived from an EMBL/GenBank/DDBJ whole genome shotgun (WGS) entry which is preliminary data.</text>
</comment>
<name>A0A7C8MX76_9PEZI</name>
<keyword evidence="4" id="KW-1185">Reference proteome</keyword>
<gene>
    <name evidence="3" type="ORF">GQX73_g3218</name>
</gene>
<feature type="region of interest" description="Disordered" evidence="1">
    <location>
        <begin position="259"/>
        <end position="282"/>
    </location>
</feature>
<dbReference type="EMBL" id="WUBL01000024">
    <property type="protein sequence ID" value="KAF2970335.1"/>
    <property type="molecule type" value="Genomic_DNA"/>
</dbReference>
<feature type="compositionally biased region" description="Basic and acidic residues" evidence="1">
    <location>
        <begin position="154"/>
        <end position="163"/>
    </location>
</feature>
<feature type="region of interest" description="Disordered" evidence="1">
    <location>
        <begin position="148"/>
        <end position="168"/>
    </location>
</feature>
<dbReference type="InParanoid" id="A0A7C8MX76"/>
<protein>
    <recommendedName>
        <fullName evidence="5">LPXTG-domain-containing protein</fullName>
    </recommendedName>
</protein>
<dbReference type="AlphaFoldDB" id="A0A7C8MX76"/>
<evidence type="ECO:0000256" key="1">
    <source>
        <dbReference type="SAM" id="MobiDB-lite"/>
    </source>
</evidence>
<reference evidence="3 4" key="1">
    <citation type="submission" date="2019-12" db="EMBL/GenBank/DDBJ databases">
        <title>Draft genome sequence of the ascomycete Xylaria multiplex DSM 110363.</title>
        <authorList>
            <person name="Buettner E."/>
            <person name="Kellner H."/>
        </authorList>
    </citation>
    <scope>NUCLEOTIDE SEQUENCE [LARGE SCALE GENOMIC DNA]</scope>
    <source>
        <strain evidence="3 4">DSM 110363</strain>
    </source>
</reference>
<evidence type="ECO:0000256" key="2">
    <source>
        <dbReference type="SAM" id="Phobius"/>
    </source>
</evidence>
<evidence type="ECO:0000313" key="4">
    <source>
        <dbReference type="Proteomes" id="UP000481858"/>
    </source>
</evidence>
<feature type="compositionally biased region" description="Polar residues" evidence="1">
    <location>
        <begin position="377"/>
        <end position="390"/>
    </location>
</feature>
<feature type="region of interest" description="Disordered" evidence="1">
    <location>
        <begin position="363"/>
        <end position="405"/>
    </location>
</feature>
<dbReference type="Proteomes" id="UP000481858">
    <property type="component" value="Unassembled WGS sequence"/>
</dbReference>
<dbReference type="OrthoDB" id="5426678at2759"/>
<keyword evidence="2" id="KW-1133">Transmembrane helix</keyword>
<proteinExistence type="predicted"/>
<sequence>MLPKHELKYYCFTCGALEQALTGDGLTSTYPDYSFCDVDGGALTSYSTTKCTSCVAASEDQGFLVNYLVALEAGCNQRPTAGAAVGLSDSVFSTTRINAVDSTSKALEDNQSALPITTIVGIAVGALVVVLATAGFFFVRHRKRRNRRVRLKSSRGDNPEGSHRRATSPLSFRCQTHLTPRSPVFPNQSDSQIEEEKPYYNPYAALGSYPIAPESSISKASLASCQPQSTFPSFLLPRSALQSLQIISTITPTVPDNIHYPTSPKASQFSPRDETPVSTTSSRSTALLLPLRAYNPAEYSVSSPHLDNTVDGLYTSPTSGSATSPLLSRLWDKQNRDSRSTVWETPQRVTFISTRPKVDGGLERIRVPRSPGKKRISNTGGPIESTQINMSFPGPPNPGPRWGRT</sequence>
<keyword evidence="2" id="KW-0472">Membrane</keyword>
<keyword evidence="2" id="KW-0812">Transmembrane</keyword>
<evidence type="ECO:0000313" key="3">
    <source>
        <dbReference type="EMBL" id="KAF2970335.1"/>
    </source>
</evidence>